<evidence type="ECO:0000259" key="2">
    <source>
        <dbReference type="Pfam" id="PF02230"/>
    </source>
</evidence>
<dbReference type="Pfam" id="PF02230">
    <property type="entry name" value="Abhydrolase_2"/>
    <property type="match status" value="1"/>
</dbReference>
<dbReference type="Proteomes" id="UP000295684">
    <property type="component" value="Unassembled WGS sequence"/>
</dbReference>
<organism evidence="3 4">
    <name type="scientific">Pedobacter psychrotolerans</name>
    <dbReference type="NCBI Taxonomy" id="1843235"/>
    <lineage>
        <taxon>Bacteria</taxon>
        <taxon>Pseudomonadati</taxon>
        <taxon>Bacteroidota</taxon>
        <taxon>Sphingobacteriia</taxon>
        <taxon>Sphingobacteriales</taxon>
        <taxon>Sphingobacteriaceae</taxon>
        <taxon>Pedobacter</taxon>
    </lineage>
</organism>
<evidence type="ECO:0000256" key="1">
    <source>
        <dbReference type="ARBA" id="ARBA00022729"/>
    </source>
</evidence>
<sequence>MVRVFYFCQMKKIVLSIFLFFSFTFLNAQDFKKYDYGSFIKRSDSIYYRILFPENFNPTQKYPIVFVLHGRGESGKDNEKQLTHGAALFLRDDVRQNFPAIVIFPQCPIESYWANVNITTNSKGKRNFSFVEGGRPTKAMHALQGMVKDFLKKPFVDKERVYVGGLSMGGMGTYELLRRQRKTFASAFAICGGDNTNNIKKYQTVPLWIFHGGKDDIVDPAFSIAIAERLKTVSDEVKFTLYPNDNHNSWDSAFAEPGLLPWLFGHRR</sequence>
<comment type="caution">
    <text evidence="3">The sequence shown here is derived from an EMBL/GenBank/DDBJ whole genome shotgun (WGS) entry which is preliminary data.</text>
</comment>
<evidence type="ECO:0000313" key="4">
    <source>
        <dbReference type="Proteomes" id="UP000295684"/>
    </source>
</evidence>
<dbReference type="PANTHER" id="PTHR43037">
    <property type="entry name" value="UNNAMED PRODUCT-RELATED"/>
    <property type="match status" value="1"/>
</dbReference>
<proteinExistence type="predicted"/>
<dbReference type="PANTHER" id="PTHR43037:SF1">
    <property type="entry name" value="BLL1128 PROTEIN"/>
    <property type="match status" value="1"/>
</dbReference>
<protein>
    <submittedName>
        <fullName evidence="3">Phospholipase/carboxylesterase</fullName>
    </submittedName>
</protein>
<feature type="domain" description="Phospholipase/carboxylesterase/thioesterase" evidence="2">
    <location>
        <begin position="64"/>
        <end position="253"/>
    </location>
</feature>
<dbReference type="GO" id="GO:0016787">
    <property type="term" value="F:hydrolase activity"/>
    <property type="evidence" value="ECO:0007669"/>
    <property type="project" value="InterPro"/>
</dbReference>
<dbReference type="InterPro" id="IPR029058">
    <property type="entry name" value="AB_hydrolase_fold"/>
</dbReference>
<dbReference type="AlphaFoldDB" id="A0A4R2HJZ7"/>
<dbReference type="EMBL" id="SLWO01000002">
    <property type="protein sequence ID" value="TCO28698.1"/>
    <property type="molecule type" value="Genomic_DNA"/>
</dbReference>
<dbReference type="SUPFAM" id="SSF53474">
    <property type="entry name" value="alpha/beta-Hydrolases"/>
    <property type="match status" value="1"/>
</dbReference>
<dbReference type="Gene3D" id="3.40.50.1820">
    <property type="entry name" value="alpha/beta hydrolase"/>
    <property type="match status" value="1"/>
</dbReference>
<keyword evidence="1" id="KW-0732">Signal</keyword>
<gene>
    <name evidence="3" type="ORF">EV200_102115</name>
</gene>
<accession>A0A4R2HJZ7</accession>
<evidence type="ECO:0000313" key="3">
    <source>
        <dbReference type="EMBL" id="TCO28698.1"/>
    </source>
</evidence>
<dbReference type="InterPro" id="IPR003140">
    <property type="entry name" value="PLipase/COase/thioEstase"/>
</dbReference>
<dbReference type="InterPro" id="IPR050955">
    <property type="entry name" value="Plant_Biomass_Hydrol_Est"/>
</dbReference>
<reference evidence="3 4" key="1">
    <citation type="submission" date="2019-03" db="EMBL/GenBank/DDBJ databases">
        <title>Genomic Encyclopedia of Type Strains, Phase IV (KMG-IV): sequencing the most valuable type-strain genomes for metagenomic binning, comparative biology and taxonomic classification.</title>
        <authorList>
            <person name="Goeker M."/>
        </authorList>
    </citation>
    <scope>NUCLEOTIDE SEQUENCE [LARGE SCALE GENOMIC DNA]</scope>
    <source>
        <strain evidence="3 4">DSM 103236</strain>
    </source>
</reference>
<name>A0A4R2HJZ7_9SPHI</name>